<evidence type="ECO:0000313" key="9">
    <source>
        <dbReference type="Proteomes" id="UP000295573"/>
    </source>
</evidence>
<evidence type="ECO:0000256" key="7">
    <source>
        <dbReference type="SAM" id="Phobius"/>
    </source>
</evidence>
<evidence type="ECO:0000256" key="4">
    <source>
        <dbReference type="ARBA" id="ARBA00022692"/>
    </source>
</evidence>
<evidence type="ECO:0000313" key="8">
    <source>
        <dbReference type="EMBL" id="TCO51191.1"/>
    </source>
</evidence>
<proteinExistence type="predicted"/>
<dbReference type="GO" id="GO:0005886">
    <property type="term" value="C:plasma membrane"/>
    <property type="evidence" value="ECO:0007669"/>
    <property type="project" value="UniProtKB-SubCell"/>
</dbReference>
<protein>
    <recommendedName>
        <fullName evidence="10">Multiple sugar transport system permease protein</fullName>
    </recommendedName>
</protein>
<evidence type="ECO:0000256" key="3">
    <source>
        <dbReference type="ARBA" id="ARBA00022475"/>
    </source>
</evidence>
<dbReference type="PANTHER" id="PTHR43744">
    <property type="entry name" value="ABC TRANSPORTER PERMEASE PROTEIN MG189-RELATED-RELATED"/>
    <property type="match status" value="1"/>
</dbReference>
<dbReference type="SUPFAM" id="SSF161098">
    <property type="entry name" value="MetI-like"/>
    <property type="match status" value="1"/>
</dbReference>
<keyword evidence="6 7" id="KW-0472">Membrane</keyword>
<keyword evidence="4 7" id="KW-0812">Transmembrane</keyword>
<keyword evidence="9" id="KW-1185">Reference proteome</keyword>
<evidence type="ECO:0008006" key="10">
    <source>
        <dbReference type="Google" id="ProtNLM"/>
    </source>
</evidence>
<keyword evidence="5 7" id="KW-1133">Transmembrane helix</keyword>
<dbReference type="PANTHER" id="PTHR43744:SF12">
    <property type="entry name" value="ABC TRANSPORTER PERMEASE PROTEIN MG189-RELATED"/>
    <property type="match status" value="1"/>
</dbReference>
<feature type="transmembrane region" description="Helical" evidence="7">
    <location>
        <begin position="63"/>
        <end position="84"/>
    </location>
</feature>
<organism evidence="8 9">
    <name type="scientific">Kribbella antiqua</name>
    <dbReference type="NCBI Taxonomy" id="2512217"/>
    <lineage>
        <taxon>Bacteria</taxon>
        <taxon>Bacillati</taxon>
        <taxon>Actinomycetota</taxon>
        <taxon>Actinomycetes</taxon>
        <taxon>Propionibacteriales</taxon>
        <taxon>Kribbellaceae</taxon>
        <taxon>Kribbella</taxon>
    </lineage>
</organism>
<keyword evidence="2" id="KW-0813">Transport</keyword>
<gene>
    <name evidence="8" type="ORF">EV646_101174</name>
</gene>
<dbReference type="AlphaFoldDB" id="A0A4R2IYZ6"/>
<dbReference type="EMBL" id="SLWR01000001">
    <property type="protein sequence ID" value="TCO51191.1"/>
    <property type="molecule type" value="Genomic_DNA"/>
</dbReference>
<dbReference type="InterPro" id="IPR035906">
    <property type="entry name" value="MetI-like_sf"/>
</dbReference>
<dbReference type="Proteomes" id="UP000295573">
    <property type="component" value="Unassembled WGS sequence"/>
</dbReference>
<evidence type="ECO:0000256" key="5">
    <source>
        <dbReference type="ARBA" id="ARBA00022989"/>
    </source>
</evidence>
<dbReference type="RefSeq" id="WP_132142877.1">
    <property type="nucleotide sequence ID" value="NZ_SLWR01000001.1"/>
</dbReference>
<evidence type="ECO:0000256" key="1">
    <source>
        <dbReference type="ARBA" id="ARBA00004651"/>
    </source>
</evidence>
<reference evidence="8 9" key="1">
    <citation type="journal article" date="2015" name="Stand. Genomic Sci.">
        <title>Genomic Encyclopedia of Bacterial and Archaeal Type Strains, Phase III: the genomes of soil and plant-associated and newly described type strains.</title>
        <authorList>
            <person name="Whitman W.B."/>
            <person name="Woyke T."/>
            <person name="Klenk H.P."/>
            <person name="Zhou Y."/>
            <person name="Lilburn T.G."/>
            <person name="Beck B.J."/>
            <person name="De Vos P."/>
            <person name="Vandamme P."/>
            <person name="Eisen J.A."/>
            <person name="Garrity G."/>
            <person name="Hugenholtz P."/>
            <person name="Kyrpides N.C."/>
        </authorList>
    </citation>
    <scope>NUCLEOTIDE SEQUENCE [LARGE SCALE GENOMIC DNA]</scope>
    <source>
        <strain evidence="8 9">VKM Ac-2541</strain>
    </source>
</reference>
<dbReference type="Gene3D" id="1.10.3720.10">
    <property type="entry name" value="MetI-like"/>
    <property type="match status" value="1"/>
</dbReference>
<sequence length="131" mass="14260">MLPYSSAGLAWLYPLFWALGSSLKSDDEFFGRGLNPLPSHFLWANYLDAWREASFGRSFMNTILITVGTVVITLVVTSSAGYVLARTRFPGRGFCLGPVSATLFLPHGSPATQLSRRCSSTSPAPVSGWVR</sequence>
<comment type="caution">
    <text evidence="8">The sequence shown here is derived from an EMBL/GenBank/DDBJ whole genome shotgun (WGS) entry which is preliminary data.</text>
</comment>
<name>A0A4R2IYZ6_9ACTN</name>
<dbReference type="OrthoDB" id="5138956at2"/>
<evidence type="ECO:0000256" key="6">
    <source>
        <dbReference type="ARBA" id="ARBA00023136"/>
    </source>
</evidence>
<accession>A0A4R2IYZ6</accession>
<keyword evidence="3" id="KW-1003">Cell membrane</keyword>
<comment type="subcellular location">
    <subcellularLocation>
        <location evidence="1">Cell membrane</location>
        <topology evidence="1">Multi-pass membrane protein</topology>
    </subcellularLocation>
</comment>
<evidence type="ECO:0000256" key="2">
    <source>
        <dbReference type="ARBA" id="ARBA00022448"/>
    </source>
</evidence>